<sequence length="178" mass="19551">MIDPLLQLTIALSLFLLFVSASQHKRAELRRFAAQLEAYELLPKRLNRIFAVSLPWLELAVGVLLLIPASRGFAGFTAAVLLTMYAFAVLVNLLRGRHNIDCGCGGTPQPLSYWLVLRNSVLVIGAALLTLPGTERTLHVSDAVAMVMMTLLLVCCYLCIGQLLQNQAAQQGWNSHVH</sequence>
<feature type="transmembrane region" description="Helical" evidence="8">
    <location>
        <begin position="111"/>
        <end position="131"/>
    </location>
</feature>
<dbReference type="EMBL" id="CP136864">
    <property type="protein sequence ID" value="WOJ92728.1"/>
    <property type="molecule type" value="Genomic_DNA"/>
</dbReference>
<gene>
    <name evidence="10" type="ORF">R0135_13160</name>
</gene>
<proteinExistence type="predicted"/>
<protein>
    <recommendedName>
        <fullName evidence="4">Methylamine utilization protein MauE</fullName>
    </recommendedName>
</protein>
<keyword evidence="11" id="KW-1185">Reference proteome</keyword>
<feature type="transmembrane region" description="Helical" evidence="8">
    <location>
        <begin position="73"/>
        <end position="91"/>
    </location>
</feature>
<evidence type="ECO:0000256" key="2">
    <source>
        <dbReference type="ARBA" id="ARBA00004141"/>
    </source>
</evidence>
<feature type="transmembrane region" description="Helical" evidence="8">
    <location>
        <begin position="45"/>
        <end position="66"/>
    </location>
</feature>
<dbReference type="InterPro" id="IPR009908">
    <property type="entry name" value="Methylamine_util_MauE"/>
</dbReference>
<evidence type="ECO:0000256" key="5">
    <source>
        <dbReference type="ARBA" id="ARBA00022692"/>
    </source>
</evidence>
<evidence type="ECO:0000313" key="10">
    <source>
        <dbReference type="EMBL" id="WOJ92728.1"/>
    </source>
</evidence>
<evidence type="ECO:0000256" key="6">
    <source>
        <dbReference type="ARBA" id="ARBA00022989"/>
    </source>
</evidence>
<evidence type="ECO:0000313" key="11">
    <source>
        <dbReference type="Proteomes" id="UP001626537"/>
    </source>
</evidence>
<comment type="function">
    <text evidence="1">May be specifically involved in the processing, transport, and/or maturation of the MADH beta-subunit.</text>
</comment>
<keyword evidence="7 8" id="KW-0472">Membrane</keyword>
<keyword evidence="5 8" id="KW-0812">Transmembrane</keyword>
<organism evidence="10 11">
    <name type="scientific">Congregibacter variabilis</name>
    <dbReference type="NCBI Taxonomy" id="3081200"/>
    <lineage>
        <taxon>Bacteria</taxon>
        <taxon>Pseudomonadati</taxon>
        <taxon>Pseudomonadota</taxon>
        <taxon>Gammaproteobacteria</taxon>
        <taxon>Cellvibrionales</taxon>
        <taxon>Halieaceae</taxon>
        <taxon>Congregibacter</taxon>
    </lineage>
</organism>
<keyword evidence="6 8" id="KW-1133">Transmembrane helix</keyword>
<dbReference type="Proteomes" id="UP001626537">
    <property type="component" value="Chromosome"/>
</dbReference>
<feature type="domain" description="Methylamine utilisation protein MauE" evidence="9">
    <location>
        <begin position="6"/>
        <end position="131"/>
    </location>
</feature>
<evidence type="ECO:0000256" key="3">
    <source>
        <dbReference type="ARBA" id="ARBA00004856"/>
    </source>
</evidence>
<dbReference type="RefSeq" id="WP_407347327.1">
    <property type="nucleotide sequence ID" value="NZ_CP136864.1"/>
</dbReference>
<evidence type="ECO:0000256" key="4">
    <source>
        <dbReference type="ARBA" id="ARBA00019078"/>
    </source>
</evidence>
<evidence type="ECO:0000256" key="7">
    <source>
        <dbReference type="ARBA" id="ARBA00023136"/>
    </source>
</evidence>
<evidence type="ECO:0000259" key="9">
    <source>
        <dbReference type="Pfam" id="PF07291"/>
    </source>
</evidence>
<feature type="transmembrane region" description="Helical" evidence="8">
    <location>
        <begin position="143"/>
        <end position="164"/>
    </location>
</feature>
<dbReference type="Pfam" id="PF07291">
    <property type="entry name" value="MauE"/>
    <property type="match status" value="1"/>
</dbReference>
<name>A0ABZ0HZN9_9GAMM</name>
<comment type="subcellular location">
    <subcellularLocation>
        <location evidence="2">Membrane</location>
        <topology evidence="2">Multi-pass membrane protein</topology>
    </subcellularLocation>
</comment>
<evidence type="ECO:0000256" key="8">
    <source>
        <dbReference type="SAM" id="Phobius"/>
    </source>
</evidence>
<comment type="pathway">
    <text evidence="3">One-carbon metabolism; methylamine degradation.</text>
</comment>
<reference evidence="10 11" key="1">
    <citation type="submission" date="2023-10" db="EMBL/GenBank/DDBJ databases">
        <title>Two novel species belonging to the OM43/NOR5 clade.</title>
        <authorList>
            <person name="Park M."/>
        </authorList>
    </citation>
    <scope>NUCLEOTIDE SEQUENCE [LARGE SCALE GENOMIC DNA]</scope>
    <source>
        <strain evidence="10 11">IMCC43200</strain>
    </source>
</reference>
<evidence type="ECO:0000256" key="1">
    <source>
        <dbReference type="ARBA" id="ARBA00003475"/>
    </source>
</evidence>
<accession>A0ABZ0HZN9</accession>